<feature type="coiled-coil region" evidence="1">
    <location>
        <begin position="28"/>
        <end position="90"/>
    </location>
</feature>
<keyword evidence="1" id="KW-0175">Coiled coil</keyword>
<proteinExistence type="predicted"/>
<dbReference type="AlphaFoldDB" id="X1FU08"/>
<feature type="non-terminal residue" evidence="2">
    <location>
        <position position="1"/>
    </location>
</feature>
<dbReference type="EMBL" id="BARU01007792">
    <property type="protein sequence ID" value="GAH32844.1"/>
    <property type="molecule type" value="Genomic_DNA"/>
</dbReference>
<accession>X1FU08</accession>
<reference evidence="2" key="1">
    <citation type="journal article" date="2014" name="Front. Microbiol.">
        <title>High frequency of phylogenetically diverse reductive dehalogenase-homologous genes in deep subseafloor sedimentary metagenomes.</title>
        <authorList>
            <person name="Kawai M."/>
            <person name="Futagami T."/>
            <person name="Toyoda A."/>
            <person name="Takaki Y."/>
            <person name="Nishi S."/>
            <person name="Hori S."/>
            <person name="Arai W."/>
            <person name="Tsubouchi T."/>
            <person name="Morono Y."/>
            <person name="Uchiyama I."/>
            <person name="Ito T."/>
            <person name="Fujiyama A."/>
            <person name="Inagaki F."/>
            <person name="Takami H."/>
        </authorList>
    </citation>
    <scope>NUCLEOTIDE SEQUENCE</scope>
    <source>
        <strain evidence="2">Expedition CK06-06</strain>
    </source>
</reference>
<name>X1FU08_9ZZZZ</name>
<evidence type="ECO:0000256" key="1">
    <source>
        <dbReference type="SAM" id="Coils"/>
    </source>
</evidence>
<comment type="caution">
    <text evidence="2">The sequence shown here is derived from an EMBL/GenBank/DDBJ whole genome shotgun (WGS) entry which is preliminary data.</text>
</comment>
<sequence length="91" mass="10946">KKFSNITLRRNTLFPIASFLTFSFSFLLGELEYKKKELVNKINAWQNEKINAKQELDELSRKVSEIEELLRKINKQKQRFEDEIKIVKKKN</sequence>
<protein>
    <submittedName>
        <fullName evidence="2">Uncharacterized protein</fullName>
    </submittedName>
</protein>
<gene>
    <name evidence="2" type="ORF">S03H2_15336</name>
</gene>
<dbReference type="SUPFAM" id="SSF90257">
    <property type="entry name" value="Myosin rod fragments"/>
    <property type="match status" value="1"/>
</dbReference>
<organism evidence="2">
    <name type="scientific">marine sediment metagenome</name>
    <dbReference type="NCBI Taxonomy" id="412755"/>
    <lineage>
        <taxon>unclassified sequences</taxon>
        <taxon>metagenomes</taxon>
        <taxon>ecological metagenomes</taxon>
    </lineage>
</organism>
<evidence type="ECO:0000313" key="2">
    <source>
        <dbReference type="EMBL" id="GAH32844.1"/>
    </source>
</evidence>